<dbReference type="InterPro" id="IPR012337">
    <property type="entry name" value="RNaseH-like_sf"/>
</dbReference>
<dbReference type="SUPFAM" id="SSF53098">
    <property type="entry name" value="Ribonuclease H-like"/>
    <property type="match status" value="1"/>
</dbReference>
<reference evidence="2" key="1">
    <citation type="submission" date="2022-11" db="UniProtKB">
        <authorList>
            <consortium name="WormBaseParasite"/>
        </authorList>
    </citation>
    <scope>IDENTIFICATION</scope>
</reference>
<evidence type="ECO:0000313" key="1">
    <source>
        <dbReference type="Proteomes" id="UP000887561"/>
    </source>
</evidence>
<dbReference type="Proteomes" id="UP000887561">
    <property type="component" value="Unplaced"/>
</dbReference>
<accession>A0A915M0N8</accession>
<evidence type="ECO:0000313" key="2">
    <source>
        <dbReference type="WBParaSite" id="scaffold2582_cov247.g5092"/>
    </source>
</evidence>
<name>A0A915M0N8_MELJA</name>
<protein>
    <submittedName>
        <fullName evidence="2">Uncharacterized protein</fullName>
    </submittedName>
</protein>
<sequence>MSKVSRHGPMTVDDYRAARIFIIRQEQNLLLANYNTHPTAINNDGLLCLKTRVNFCNGPETMALPILLDRHSPLTRLLMATGNQCNLTPSTKFPHQWKLFNSLDKTTASKQQLGPKLYKIQTVFGDVLGLGTQNFRTFVINLIFSSLPTHAVTRWTTLSKVITIILEKWDPLLQLFENPTKPRLLRDFFQSENSKPICYFLQNVLKIFNDAILTLQRENMLLPDLIEVMEGFKAKIEGRLNGDGNSGNSFFGGYFTLRRATPEQETEFCNFYKIVLNYIERWFQLQLLPKGISIINLENKELIYAEVVQLAEQICPENSENDELFDEVSQLNKALNSINEDDFYLKTTEQKWKMIFDVPGFL</sequence>
<dbReference type="AlphaFoldDB" id="A0A915M0N8"/>
<dbReference type="WBParaSite" id="scaffold2582_cov247.g5092">
    <property type="protein sequence ID" value="scaffold2582_cov247.g5092"/>
    <property type="gene ID" value="scaffold2582_cov247.g5092"/>
</dbReference>
<proteinExistence type="predicted"/>
<keyword evidence="1" id="KW-1185">Reference proteome</keyword>
<organism evidence="1 2">
    <name type="scientific">Meloidogyne javanica</name>
    <name type="common">Root-knot nematode worm</name>
    <dbReference type="NCBI Taxonomy" id="6303"/>
    <lineage>
        <taxon>Eukaryota</taxon>
        <taxon>Metazoa</taxon>
        <taxon>Ecdysozoa</taxon>
        <taxon>Nematoda</taxon>
        <taxon>Chromadorea</taxon>
        <taxon>Rhabditida</taxon>
        <taxon>Tylenchina</taxon>
        <taxon>Tylenchomorpha</taxon>
        <taxon>Tylenchoidea</taxon>
        <taxon>Meloidogynidae</taxon>
        <taxon>Meloidogyninae</taxon>
        <taxon>Meloidogyne</taxon>
        <taxon>Meloidogyne incognita group</taxon>
    </lineage>
</organism>